<feature type="non-terminal residue" evidence="1">
    <location>
        <position position="51"/>
    </location>
</feature>
<evidence type="ECO:0000313" key="1">
    <source>
        <dbReference type="EMBL" id="CAD7011838.1"/>
    </source>
</evidence>
<dbReference type="AlphaFoldDB" id="A0A811V6Q8"/>
<keyword evidence="2" id="KW-1185">Reference proteome</keyword>
<gene>
    <name evidence="1" type="ORF">CCAP1982_LOCUS19948</name>
</gene>
<dbReference type="EMBL" id="CAJHJT010000056">
    <property type="protein sequence ID" value="CAD7011838.1"/>
    <property type="molecule type" value="Genomic_DNA"/>
</dbReference>
<dbReference type="Proteomes" id="UP000606786">
    <property type="component" value="Unassembled WGS sequence"/>
</dbReference>
<sequence length="51" mass="6071">MVFRIVPRTIIYSITPADKHRGYEMLPFYHQIPHVFKGSDLTDQDYFLLSI</sequence>
<comment type="caution">
    <text evidence="1">The sequence shown here is derived from an EMBL/GenBank/DDBJ whole genome shotgun (WGS) entry which is preliminary data.</text>
</comment>
<reference evidence="1" key="1">
    <citation type="submission" date="2020-11" db="EMBL/GenBank/DDBJ databases">
        <authorList>
            <person name="Whitehead M."/>
        </authorList>
    </citation>
    <scope>NUCLEOTIDE SEQUENCE</scope>
    <source>
        <strain evidence="1">EGII</strain>
    </source>
</reference>
<organism evidence="1 2">
    <name type="scientific">Ceratitis capitata</name>
    <name type="common">Mediterranean fruit fly</name>
    <name type="synonym">Tephritis capitata</name>
    <dbReference type="NCBI Taxonomy" id="7213"/>
    <lineage>
        <taxon>Eukaryota</taxon>
        <taxon>Metazoa</taxon>
        <taxon>Ecdysozoa</taxon>
        <taxon>Arthropoda</taxon>
        <taxon>Hexapoda</taxon>
        <taxon>Insecta</taxon>
        <taxon>Pterygota</taxon>
        <taxon>Neoptera</taxon>
        <taxon>Endopterygota</taxon>
        <taxon>Diptera</taxon>
        <taxon>Brachycera</taxon>
        <taxon>Muscomorpha</taxon>
        <taxon>Tephritoidea</taxon>
        <taxon>Tephritidae</taxon>
        <taxon>Ceratitis</taxon>
        <taxon>Ceratitis</taxon>
    </lineage>
</organism>
<protein>
    <submittedName>
        <fullName evidence="1">(Mediterranean fruit fly) hypothetical protein</fullName>
    </submittedName>
</protein>
<name>A0A811V6Q8_CERCA</name>
<evidence type="ECO:0000313" key="2">
    <source>
        <dbReference type="Proteomes" id="UP000606786"/>
    </source>
</evidence>
<accession>A0A811V6Q8</accession>
<proteinExistence type="predicted"/>